<proteinExistence type="predicted"/>
<dbReference type="Proteomes" id="UP000224076">
    <property type="component" value="Unassembled WGS sequence"/>
</dbReference>
<feature type="region of interest" description="Disordered" evidence="1">
    <location>
        <begin position="33"/>
        <end position="72"/>
    </location>
</feature>
<protein>
    <submittedName>
        <fullName evidence="3">Uncharacterized protein</fullName>
    </submittedName>
</protein>
<feature type="transmembrane region" description="Helical" evidence="2">
    <location>
        <begin position="5"/>
        <end position="22"/>
    </location>
</feature>
<dbReference type="EMBL" id="NVDG01000028">
    <property type="protein sequence ID" value="PFU41136.1"/>
    <property type="molecule type" value="Genomic_DNA"/>
</dbReference>
<organism evidence="3 4">
    <name type="scientific">Bacillus cereus</name>
    <dbReference type="NCBI Taxonomy" id="1396"/>
    <lineage>
        <taxon>Bacteria</taxon>
        <taxon>Bacillati</taxon>
        <taxon>Bacillota</taxon>
        <taxon>Bacilli</taxon>
        <taxon>Bacillales</taxon>
        <taxon>Bacillaceae</taxon>
        <taxon>Bacillus</taxon>
        <taxon>Bacillus cereus group</taxon>
    </lineage>
</organism>
<dbReference type="AlphaFoldDB" id="A0A2B0TM59"/>
<evidence type="ECO:0000256" key="2">
    <source>
        <dbReference type="SAM" id="Phobius"/>
    </source>
</evidence>
<evidence type="ECO:0000256" key="1">
    <source>
        <dbReference type="SAM" id="MobiDB-lite"/>
    </source>
</evidence>
<reference evidence="3 4" key="1">
    <citation type="submission" date="2017-09" db="EMBL/GenBank/DDBJ databases">
        <title>Large-scale bioinformatics analysis of Bacillus genomes uncovers conserved roles of natural products in bacterial physiology.</title>
        <authorList>
            <consortium name="Agbiome Team Llc"/>
            <person name="Bleich R.M."/>
            <person name="Grubbs K.J."/>
            <person name="Santa Maria K.C."/>
            <person name="Allen S.E."/>
            <person name="Farag S."/>
            <person name="Shank E.A."/>
            <person name="Bowers A."/>
        </authorList>
    </citation>
    <scope>NUCLEOTIDE SEQUENCE [LARGE SCALE GENOMIC DNA]</scope>
    <source>
        <strain evidence="3 4">AFS061806</strain>
    </source>
</reference>
<name>A0A2B0TM59_BACCE</name>
<keyword evidence="2" id="KW-0812">Transmembrane</keyword>
<sequence>MKKIYIIIGILLVSILIIYILFNTSIIHSPNLSHAPSKEKMKKEKQREPQTNTISYGLKDDQGQHIDNGSEITSENNKINVSLSFVHNINEDRKYGLIVLEDYEQKPFKIDETPNAVSHYSFDIKPNSSITTKIHLQISPTASELTFLIIKKPEYKLKDNDLNKAAILEEVLSMRYSINTHHKDNEKIKPTPVQPKTVLKDDLYEPLFVTRNEEKLQAVLSENEGKELTISSGNETTEEMSYAIVAFKDWEQVELLNNEKVAYTTVAPETRQIFNFTLPIVGQESNFQLVAFPFPYKVNKNNYMSQQAFGSFRIVIKNEQ</sequence>
<gene>
    <name evidence="3" type="ORF">COK86_17520</name>
</gene>
<comment type="caution">
    <text evidence="3">The sequence shown here is derived from an EMBL/GenBank/DDBJ whole genome shotgun (WGS) entry which is preliminary data.</text>
</comment>
<evidence type="ECO:0000313" key="3">
    <source>
        <dbReference type="EMBL" id="PFU41136.1"/>
    </source>
</evidence>
<keyword evidence="2" id="KW-0472">Membrane</keyword>
<accession>A0A2B0TM59</accession>
<evidence type="ECO:0000313" key="4">
    <source>
        <dbReference type="Proteomes" id="UP000224076"/>
    </source>
</evidence>
<feature type="compositionally biased region" description="Basic and acidic residues" evidence="1">
    <location>
        <begin position="36"/>
        <end position="48"/>
    </location>
</feature>
<keyword evidence="2" id="KW-1133">Transmembrane helix</keyword>
<dbReference type="RefSeq" id="WP_098501298.1">
    <property type="nucleotide sequence ID" value="NZ_NUXC01000041.1"/>
</dbReference>